<keyword evidence="5" id="KW-0333">Golgi apparatus</keyword>
<comment type="function">
    <text evidence="5">The coatomer is a cytosolic protein complex that binds to dilysine motifs and reversibly associates with Golgi non-clathrin-coated vesicles, which further mediate biosynthetic protein transport from the ER, via the Golgi up to the trans Golgi network. Coatomer complex is required for budding from Golgi membranes, and is essential for the retrograde Golgi-to-ER transport of dilysine-tagged proteins.</text>
</comment>
<dbReference type="AlphaFoldDB" id="A0AAU9P8Z9"/>
<reference evidence="7 8" key="1">
    <citation type="submission" date="2022-01" db="EMBL/GenBank/DDBJ databases">
        <authorList>
            <person name="Xiong W."/>
            <person name="Schranz E."/>
        </authorList>
    </citation>
    <scope>NUCLEOTIDE SEQUENCE [LARGE SCALE GENOMIC DNA]</scope>
</reference>
<keyword evidence="5" id="KW-0472">Membrane</keyword>
<keyword evidence="5" id="KW-0968">Cytoplasmic vesicle</keyword>
<name>A0AAU9P8Z9_9ASTR</name>
<dbReference type="GO" id="GO:0000139">
    <property type="term" value="C:Golgi membrane"/>
    <property type="evidence" value="ECO:0007669"/>
    <property type="project" value="UniProtKB-SubCell"/>
</dbReference>
<dbReference type="InterPro" id="IPR011012">
    <property type="entry name" value="Longin-like_dom_sf"/>
</dbReference>
<sequence length="252" mass="27886">MSKIRIEGLLTAFPKLIGSGKKHTYVETENVRYVYHPMEGIYLLLVTNKQSNILKDLDTLRLLSKVIERGKLEKGGYSSLQSMSSTGSMGSIGRMDNSFSNDMGISSGNTFGGGSGFGLTSDVDSFSSRPTASVAAPAKGMGMKFGKSQRTNQFLESLKAEGDTWNVLTHRVGSMCMLSLIYSEILKMLRMWGLVNFDVEISSPNDSYGSPRGYLKQRSTESDHQHIMTTESLLLKVASVFFVEIFTCRFIY</sequence>
<evidence type="ECO:0000256" key="3">
    <source>
        <dbReference type="ARBA" id="ARBA00022490"/>
    </source>
</evidence>
<comment type="subcellular location">
    <subcellularLocation>
        <location evidence="5 6">Cytoplasm</location>
    </subcellularLocation>
    <subcellularLocation>
        <location evidence="5 6">Cytoplasmic vesicle</location>
        <location evidence="5 6">COPI-coated vesicle membrane</location>
        <topology evidence="5 6">Peripheral membrane protein</topology>
        <orientation evidence="5 6">Cytoplasmic side</orientation>
    </subcellularLocation>
    <subcellularLocation>
        <location evidence="5 6">Golgi apparatus membrane</location>
        <topology evidence="5 6">Peripheral membrane protein</topology>
        <orientation evidence="5 6">Cytoplasmic side</orientation>
    </subcellularLocation>
</comment>
<dbReference type="EMBL" id="CAKMRJ010005523">
    <property type="protein sequence ID" value="CAH1446611.1"/>
    <property type="molecule type" value="Genomic_DNA"/>
</dbReference>
<gene>
    <name evidence="7" type="ORF">LVIROSA_LOCUS32290</name>
</gene>
<organism evidence="7 8">
    <name type="scientific">Lactuca virosa</name>
    <dbReference type="NCBI Taxonomy" id="75947"/>
    <lineage>
        <taxon>Eukaryota</taxon>
        <taxon>Viridiplantae</taxon>
        <taxon>Streptophyta</taxon>
        <taxon>Embryophyta</taxon>
        <taxon>Tracheophyta</taxon>
        <taxon>Spermatophyta</taxon>
        <taxon>Magnoliopsida</taxon>
        <taxon>eudicotyledons</taxon>
        <taxon>Gunneridae</taxon>
        <taxon>Pentapetalae</taxon>
        <taxon>asterids</taxon>
        <taxon>campanulids</taxon>
        <taxon>Asterales</taxon>
        <taxon>Asteraceae</taxon>
        <taxon>Cichorioideae</taxon>
        <taxon>Cichorieae</taxon>
        <taxon>Lactucinae</taxon>
        <taxon>Lactuca</taxon>
    </lineage>
</organism>
<evidence type="ECO:0000313" key="7">
    <source>
        <dbReference type="EMBL" id="CAH1446611.1"/>
    </source>
</evidence>
<dbReference type="GO" id="GO:0006888">
    <property type="term" value="P:endoplasmic reticulum to Golgi vesicle-mediated transport"/>
    <property type="evidence" value="ECO:0007669"/>
    <property type="project" value="TreeGrafter"/>
</dbReference>
<evidence type="ECO:0000256" key="6">
    <source>
        <dbReference type="RuleBase" id="RU366052"/>
    </source>
</evidence>
<dbReference type="GO" id="GO:0051645">
    <property type="term" value="P:Golgi localization"/>
    <property type="evidence" value="ECO:0007669"/>
    <property type="project" value="TreeGrafter"/>
</dbReference>
<evidence type="ECO:0000256" key="5">
    <source>
        <dbReference type="RuleBase" id="RU364018"/>
    </source>
</evidence>
<comment type="similarity">
    <text evidence="1 5">Belongs to the adaptor complexes medium subunit family. Delta-COP subfamily.</text>
</comment>
<comment type="caution">
    <text evidence="7">The sequence shown here is derived from an EMBL/GenBank/DDBJ whole genome shotgun (WGS) entry which is preliminary data.</text>
</comment>
<keyword evidence="5" id="KW-0931">ER-Golgi transport</keyword>
<dbReference type="GO" id="GO:0030126">
    <property type="term" value="C:COPI vesicle coat"/>
    <property type="evidence" value="ECO:0007669"/>
    <property type="project" value="UniProtKB-UniRule"/>
</dbReference>
<keyword evidence="8" id="KW-1185">Reference proteome</keyword>
<protein>
    <recommendedName>
        <fullName evidence="5">Coatomer subunit delta</fullName>
    </recommendedName>
</protein>
<evidence type="ECO:0000256" key="2">
    <source>
        <dbReference type="ARBA" id="ARBA00022448"/>
    </source>
</evidence>
<proteinExistence type="inferred from homology"/>
<comment type="subunit">
    <text evidence="5">Oligomeric complex that consists of at least the alpha, beta, beta', gamma, delta, epsilon and zeta subunits.</text>
</comment>
<dbReference type="SUPFAM" id="SSF64356">
    <property type="entry name" value="SNARE-like"/>
    <property type="match status" value="1"/>
</dbReference>
<dbReference type="PANTHER" id="PTHR10121:SF6">
    <property type="entry name" value="COATOMER SUBUNIT DELTA"/>
    <property type="match status" value="1"/>
</dbReference>
<keyword evidence="4 5" id="KW-0653">Protein transport</keyword>
<dbReference type="Proteomes" id="UP001157418">
    <property type="component" value="Unassembled WGS sequence"/>
</dbReference>
<dbReference type="PANTHER" id="PTHR10121">
    <property type="entry name" value="COATOMER SUBUNIT DELTA"/>
    <property type="match status" value="1"/>
</dbReference>
<dbReference type="GO" id="GO:0015031">
    <property type="term" value="P:protein transport"/>
    <property type="evidence" value="ECO:0007669"/>
    <property type="project" value="UniProtKB-KW"/>
</dbReference>
<evidence type="ECO:0000256" key="1">
    <source>
        <dbReference type="ARBA" id="ARBA00010516"/>
    </source>
</evidence>
<keyword evidence="3 5" id="KW-0963">Cytoplasm</keyword>
<dbReference type="InterPro" id="IPR027059">
    <property type="entry name" value="Coatomer_dsu"/>
</dbReference>
<evidence type="ECO:0000256" key="4">
    <source>
        <dbReference type="ARBA" id="ARBA00022927"/>
    </source>
</evidence>
<keyword evidence="2 5" id="KW-0813">Transport</keyword>
<dbReference type="GO" id="GO:0006890">
    <property type="term" value="P:retrograde vesicle-mediated transport, Golgi to endoplasmic reticulum"/>
    <property type="evidence" value="ECO:0007669"/>
    <property type="project" value="UniProtKB-UniRule"/>
</dbReference>
<accession>A0AAU9P8Z9</accession>
<evidence type="ECO:0000313" key="8">
    <source>
        <dbReference type="Proteomes" id="UP001157418"/>
    </source>
</evidence>